<protein>
    <recommendedName>
        <fullName evidence="1">[acyl-carrier-protein] S-malonyltransferase</fullName>
        <ecNumber evidence="1">2.3.1.39</ecNumber>
    </recommendedName>
</protein>
<dbReference type="PANTHER" id="PTHR42681">
    <property type="entry name" value="MALONYL-COA-ACYL CARRIER PROTEIN TRANSACYLASE, MITOCHONDRIAL"/>
    <property type="match status" value="1"/>
</dbReference>
<dbReference type="eggNOG" id="COG0331">
    <property type="taxonomic scope" value="Bacteria"/>
</dbReference>
<dbReference type="SUPFAM" id="SSF52151">
    <property type="entry name" value="FabD/lysophospholipase-like"/>
    <property type="match status" value="1"/>
</dbReference>
<organism evidence="6 7">
    <name type="scientific">Imhoffiella purpurea</name>
    <dbReference type="NCBI Taxonomy" id="1249627"/>
    <lineage>
        <taxon>Bacteria</taxon>
        <taxon>Pseudomonadati</taxon>
        <taxon>Pseudomonadota</taxon>
        <taxon>Gammaproteobacteria</taxon>
        <taxon>Chromatiales</taxon>
        <taxon>Chromatiaceae</taxon>
        <taxon>Imhoffiella</taxon>
    </lineage>
</organism>
<evidence type="ECO:0000256" key="1">
    <source>
        <dbReference type="ARBA" id="ARBA00013258"/>
    </source>
</evidence>
<dbReference type="OrthoDB" id="9808564at2"/>
<dbReference type="InterPro" id="IPR016036">
    <property type="entry name" value="Malonyl_transacylase_ACP-bd"/>
</dbReference>
<comment type="catalytic activity">
    <reaction evidence="4">
        <text>holo-[ACP] + malonyl-CoA = malonyl-[ACP] + CoA</text>
        <dbReference type="Rhea" id="RHEA:41792"/>
        <dbReference type="Rhea" id="RHEA-COMP:9623"/>
        <dbReference type="Rhea" id="RHEA-COMP:9685"/>
        <dbReference type="ChEBI" id="CHEBI:57287"/>
        <dbReference type="ChEBI" id="CHEBI:57384"/>
        <dbReference type="ChEBI" id="CHEBI:64479"/>
        <dbReference type="ChEBI" id="CHEBI:78449"/>
        <dbReference type="EC" id="2.3.1.39"/>
    </reaction>
</comment>
<evidence type="ECO:0000256" key="4">
    <source>
        <dbReference type="ARBA" id="ARBA00048462"/>
    </source>
</evidence>
<dbReference type="EC" id="2.3.1.39" evidence="1"/>
<dbReference type="EMBL" id="AONC01000067">
    <property type="protein sequence ID" value="EXJ13524.1"/>
    <property type="molecule type" value="Genomic_DNA"/>
</dbReference>
<dbReference type="Gene3D" id="3.30.70.250">
    <property type="entry name" value="Malonyl-CoA ACP transacylase, ACP-binding"/>
    <property type="match status" value="1"/>
</dbReference>
<dbReference type="SUPFAM" id="SSF55048">
    <property type="entry name" value="Probable ACP-binding domain of malonyl-CoA ACP transacylase"/>
    <property type="match status" value="1"/>
</dbReference>
<dbReference type="AlphaFoldDB" id="W9V2G9"/>
<keyword evidence="7" id="KW-1185">Reference proteome</keyword>
<dbReference type="Proteomes" id="UP000019460">
    <property type="component" value="Unassembled WGS sequence"/>
</dbReference>
<gene>
    <name evidence="6" type="ORF">D779_3689</name>
</gene>
<keyword evidence="2" id="KW-0808">Transferase</keyword>
<dbReference type="PATRIC" id="fig|1249627.3.peg.3767"/>
<keyword evidence="3" id="KW-0012">Acyltransferase</keyword>
<feature type="domain" description="Malonyl-CoA:ACP transacylase (MAT)" evidence="5">
    <location>
        <begin position="14"/>
        <end position="296"/>
    </location>
</feature>
<sequence length="307" mass="33145">MSAETEPRDRLALLFPGQGNLRPGIGQRLLAEVPWAGERLRQLSEAAGTDLVELLCEAPLCEEPVTGHLAMAAYGLVAFEHLRRDREERPAIMAGHSLGEITALVCAGMLGPEEGLRLARVRGECMAEATRDTSGAMLALVGASLERLREIFADWRGSDPDASVWEVNLNGPQQLVVAGEREALADLQAFLDGRDVRSMPLKTAGAFHTPLMAEAAACLARAAADLSFGEPSIPLVSSMNGRMLTSHRGMEVHLALQMASPVQWLETMRCLQRAQVTRVIEVGPPGGPLTRLARDLGGWRISGLFEK</sequence>
<evidence type="ECO:0000256" key="2">
    <source>
        <dbReference type="ARBA" id="ARBA00022679"/>
    </source>
</evidence>
<dbReference type="PANTHER" id="PTHR42681:SF1">
    <property type="entry name" value="MALONYL-COA-ACYL CARRIER PROTEIN TRANSACYLASE, MITOCHONDRIAL"/>
    <property type="match status" value="1"/>
</dbReference>
<dbReference type="GO" id="GO:0006633">
    <property type="term" value="P:fatty acid biosynthetic process"/>
    <property type="evidence" value="ECO:0007669"/>
    <property type="project" value="TreeGrafter"/>
</dbReference>
<dbReference type="RefSeq" id="WP_043756986.1">
    <property type="nucleotide sequence ID" value="NZ_AONC01000067.1"/>
</dbReference>
<dbReference type="InterPro" id="IPR016035">
    <property type="entry name" value="Acyl_Trfase/lysoPLipase"/>
</dbReference>
<reference evidence="6 7" key="1">
    <citation type="submission" date="2012-11" db="EMBL/GenBank/DDBJ databases">
        <title>Genome assembly of Thiorhodococcus sp. AK35.</title>
        <authorList>
            <person name="Nupur N."/>
            <person name="Khatri I."/>
            <person name="Subramanian S."/>
            <person name="Pinnaka A."/>
        </authorList>
    </citation>
    <scope>NUCLEOTIDE SEQUENCE [LARGE SCALE GENOMIC DNA]</scope>
    <source>
        <strain evidence="6 7">AK35</strain>
    </source>
</reference>
<dbReference type="InterPro" id="IPR001227">
    <property type="entry name" value="Ac_transferase_dom_sf"/>
</dbReference>
<comment type="caution">
    <text evidence="6">The sequence shown here is derived from an EMBL/GenBank/DDBJ whole genome shotgun (WGS) entry which is preliminary data.</text>
</comment>
<accession>W9V2G9</accession>
<evidence type="ECO:0000313" key="6">
    <source>
        <dbReference type="EMBL" id="EXJ13524.1"/>
    </source>
</evidence>
<dbReference type="GO" id="GO:0005829">
    <property type="term" value="C:cytosol"/>
    <property type="evidence" value="ECO:0007669"/>
    <property type="project" value="TreeGrafter"/>
</dbReference>
<dbReference type="GO" id="GO:0004314">
    <property type="term" value="F:[acyl-carrier-protein] S-malonyltransferase activity"/>
    <property type="evidence" value="ECO:0007669"/>
    <property type="project" value="UniProtKB-EC"/>
</dbReference>
<dbReference type="STRING" id="1249627.D779_3689"/>
<evidence type="ECO:0000259" key="5">
    <source>
        <dbReference type="SMART" id="SM00827"/>
    </source>
</evidence>
<evidence type="ECO:0000313" key="7">
    <source>
        <dbReference type="Proteomes" id="UP000019460"/>
    </source>
</evidence>
<evidence type="ECO:0000256" key="3">
    <source>
        <dbReference type="ARBA" id="ARBA00023315"/>
    </source>
</evidence>
<name>W9V2G9_9GAMM</name>
<dbReference type="SMART" id="SM00827">
    <property type="entry name" value="PKS_AT"/>
    <property type="match status" value="1"/>
</dbReference>
<dbReference type="InterPro" id="IPR014043">
    <property type="entry name" value="Acyl_transferase_dom"/>
</dbReference>
<dbReference type="Pfam" id="PF00698">
    <property type="entry name" value="Acyl_transf_1"/>
    <property type="match status" value="1"/>
</dbReference>
<dbReference type="InterPro" id="IPR050858">
    <property type="entry name" value="Mal-CoA-ACP_Trans/PKS_FabD"/>
</dbReference>
<dbReference type="Gene3D" id="3.40.366.10">
    <property type="entry name" value="Malonyl-Coenzyme A Acyl Carrier Protein, domain 2"/>
    <property type="match status" value="1"/>
</dbReference>
<proteinExistence type="predicted"/>